<evidence type="ECO:0000313" key="12">
    <source>
        <dbReference type="Proteomes" id="UP000276443"/>
    </source>
</evidence>
<dbReference type="RefSeq" id="WP_124223074.1">
    <property type="nucleotide sequence ID" value="NZ_RKRF01000012.1"/>
</dbReference>
<dbReference type="GO" id="GO:0005886">
    <property type="term" value="C:plasma membrane"/>
    <property type="evidence" value="ECO:0007669"/>
    <property type="project" value="UniProtKB-SubCell"/>
</dbReference>
<reference evidence="11 12" key="1">
    <citation type="submission" date="2018-11" db="EMBL/GenBank/DDBJ databases">
        <title>Genomic Encyclopedia of Type Strains, Phase IV (KMG-IV): sequencing the most valuable type-strain genomes for metagenomic binning, comparative biology and taxonomic classification.</title>
        <authorList>
            <person name="Goeker M."/>
        </authorList>
    </citation>
    <scope>NUCLEOTIDE SEQUENCE [LARGE SCALE GENOMIC DNA]</scope>
    <source>
        <strain evidence="11 12">DSM 18090</strain>
    </source>
</reference>
<sequence>MASYKYEAYDFYGTVKKGRLEAYNADQVKKMLKDEGYKVEIIEEVKDSIWTKEFSIGRPVKNRDMVIFLQQFSALLQAGMTIVDTIRILREQTKNKILDKALYYVEVDLRQGTSLANAMGKYAKVFPVILVNMIHSAEVSGTLEETLEDLAHYYEKQHKTLQKVRSSLAYPITVVFVAIAVVTFLLMYVVPQFVTMFNQFGGELPWITQTVLQMSELLKAHWLLLLLIVAALTLVFISLLKNDDVKYKIDHVLLKLPVFGPLILKTNIARMSRTLNSLLKNAVPIIDSIDLTRETIKNRVVNRVLQQSKSSLKQGGSFVKPMEEHWAFPFLVTQMISVGEKTGSLEDMLNQVANFYEEDVETTADQLKSLLEPLLIISLSIIVGTIVLAIVIPMFDLYSQI</sequence>
<organism evidence="11 12">
    <name type="scientific">Aquisalibacillus elongatus</name>
    <dbReference type="NCBI Taxonomy" id="485577"/>
    <lineage>
        <taxon>Bacteria</taxon>
        <taxon>Bacillati</taxon>
        <taxon>Bacillota</taxon>
        <taxon>Bacilli</taxon>
        <taxon>Bacillales</taxon>
        <taxon>Bacillaceae</taxon>
        <taxon>Aquisalibacillus</taxon>
    </lineage>
</organism>
<evidence type="ECO:0000256" key="5">
    <source>
        <dbReference type="ARBA" id="ARBA00022519"/>
    </source>
</evidence>
<evidence type="ECO:0000256" key="3">
    <source>
        <dbReference type="ARBA" id="ARBA00022448"/>
    </source>
</evidence>
<dbReference type="InterPro" id="IPR001992">
    <property type="entry name" value="T2SS_GspF/T4SS_PilC_CS"/>
</dbReference>
<dbReference type="AlphaFoldDB" id="A0A3N5BSU0"/>
<keyword evidence="4" id="KW-1003">Cell membrane</keyword>
<comment type="caution">
    <text evidence="11">The sequence shown here is derived from an EMBL/GenBank/DDBJ whole genome shotgun (WGS) entry which is preliminary data.</text>
</comment>
<comment type="subcellular location">
    <subcellularLocation>
        <location evidence="1">Cell inner membrane</location>
        <topology evidence="1">Multi-pass membrane protein</topology>
    </subcellularLocation>
    <subcellularLocation>
        <location evidence="9">Cell membrane</location>
        <topology evidence="9">Multi-pass membrane protein</topology>
    </subcellularLocation>
</comment>
<feature type="domain" description="Type II secretion system protein GspF" evidence="10">
    <location>
        <begin position="68"/>
        <end position="191"/>
    </location>
</feature>
<dbReference type="EMBL" id="RKRF01000012">
    <property type="protein sequence ID" value="RPF50562.1"/>
    <property type="molecule type" value="Genomic_DNA"/>
</dbReference>
<evidence type="ECO:0000259" key="10">
    <source>
        <dbReference type="Pfam" id="PF00482"/>
    </source>
</evidence>
<dbReference type="InterPro" id="IPR003004">
    <property type="entry name" value="GspF/PilC"/>
</dbReference>
<dbReference type="Gene3D" id="1.20.81.30">
    <property type="entry name" value="Type II secretion system (T2SS), domain F"/>
    <property type="match status" value="2"/>
</dbReference>
<dbReference type="PANTHER" id="PTHR30012">
    <property type="entry name" value="GENERAL SECRETION PATHWAY PROTEIN"/>
    <property type="match status" value="1"/>
</dbReference>
<evidence type="ECO:0000256" key="4">
    <source>
        <dbReference type="ARBA" id="ARBA00022475"/>
    </source>
</evidence>
<dbReference type="Pfam" id="PF00482">
    <property type="entry name" value="T2SSF"/>
    <property type="match status" value="2"/>
</dbReference>
<dbReference type="GO" id="GO:0015628">
    <property type="term" value="P:protein secretion by the type II secretion system"/>
    <property type="evidence" value="ECO:0007669"/>
    <property type="project" value="TreeGrafter"/>
</dbReference>
<dbReference type="PROSITE" id="PS00874">
    <property type="entry name" value="T2SP_F"/>
    <property type="match status" value="1"/>
</dbReference>
<evidence type="ECO:0000256" key="8">
    <source>
        <dbReference type="ARBA" id="ARBA00023136"/>
    </source>
</evidence>
<evidence type="ECO:0000256" key="1">
    <source>
        <dbReference type="ARBA" id="ARBA00004429"/>
    </source>
</evidence>
<accession>A0A3N5BSU0</accession>
<dbReference type="PRINTS" id="PR00812">
    <property type="entry name" value="BCTERIALGSPF"/>
</dbReference>
<keyword evidence="7" id="KW-1133">Transmembrane helix</keyword>
<keyword evidence="6 9" id="KW-0812">Transmembrane</keyword>
<evidence type="ECO:0000256" key="7">
    <source>
        <dbReference type="ARBA" id="ARBA00022989"/>
    </source>
</evidence>
<evidence type="ECO:0000256" key="6">
    <source>
        <dbReference type="ARBA" id="ARBA00022692"/>
    </source>
</evidence>
<evidence type="ECO:0000256" key="2">
    <source>
        <dbReference type="ARBA" id="ARBA00005745"/>
    </source>
</evidence>
<keyword evidence="12" id="KW-1185">Reference proteome</keyword>
<gene>
    <name evidence="11" type="ORF">EDC24_2529</name>
</gene>
<dbReference type="Proteomes" id="UP000276443">
    <property type="component" value="Unassembled WGS sequence"/>
</dbReference>
<comment type="similarity">
    <text evidence="2 9">Belongs to the GSP F family.</text>
</comment>
<name>A0A3N5BSU0_9BACI</name>
<proteinExistence type="inferred from homology"/>
<keyword evidence="5" id="KW-0997">Cell inner membrane</keyword>
<dbReference type="InterPro" id="IPR018076">
    <property type="entry name" value="T2SS_GspF_dom"/>
</dbReference>
<dbReference type="PANTHER" id="PTHR30012:SF0">
    <property type="entry name" value="TYPE II SECRETION SYSTEM PROTEIN F-RELATED"/>
    <property type="match status" value="1"/>
</dbReference>
<feature type="domain" description="Type II secretion system protein GspF" evidence="10">
    <location>
        <begin position="272"/>
        <end position="393"/>
    </location>
</feature>
<dbReference type="InterPro" id="IPR042094">
    <property type="entry name" value="T2SS_GspF_sf"/>
</dbReference>
<evidence type="ECO:0000313" key="11">
    <source>
        <dbReference type="EMBL" id="RPF50562.1"/>
    </source>
</evidence>
<dbReference type="OrthoDB" id="9805682at2"/>
<keyword evidence="8" id="KW-0472">Membrane</keyword>
<evidence type="ECO:0000256" key="9">
    <source>
        <dbReference type="RuleBase" id="RU003923"/>
    </source>
</evidence>
<dbReference type="FunFam" id="1.20.81.30:FF:000001">
    <property type="entry name" value="Type II secretion system protein F"/>
    <property type="match status" value="2"/>
</dbReference>
<protein>
    <submittedName>
        <fullName evidence="11">Type IV pilus assembly protein PilC</fullName>
    </submittedName>
</protein>
<keyword evidence="3 9" id="KW-0813">Transport</keyword>